<dbReference type="AlphaFoldDB" id="A0A646HJ31"/>
<keyword evidence="1" id="KW-0067">ATP-binding</keyword>
<dbReference type="EMBL" id="VZBQ01000164">
    <property type="protein sequence ID" value="MQN91458.1"/>
    <property type="molecule type" value="Genomic_DNA"/>
</dbReference>
<comment type="caution">
    <text evidence="1">The sequence shown here is derived from an EMBL/GenBank/DDBJ whole genome shotgun (WGS) entry which is preliminary data.</text>
</comment>
<dbReference type="PANTHER" id="PTHR34301">
    <property type="entry name" value="DNA-BINDING PROTEIN-RELATED"/>
    <property type="match status" value="1"/>
</dbReference>
<dbReference type="Gene3D" id="3.40.50.300">
    <property type="entry name" value="P-loop containing nucleotide triphosphate hydrolases"/>
    <property type="match status" value="1"/>
</dbReference>
<dbReference type="InterPro" id="IPR027417">
    <property type="entry name" value="P-loop_NTPase"/>
</dbReference>
<sequence>MIENPFILRGYISDAYFCDREKETIDLIREIKNGNNITLIAPRRIGKTGLVQHVYAQEEIKEKYYTFLVDIYATKTLADFIQELGRSILQSLKPKGTKVVEHFLNCLHSLRSSISFDMNGVPSWGVDLGEITSPTTTLDEIFLYLESADKPCIVAIDEFQTISSYREANVEAILRTYIQHCHNASFIFAGSQRNMMSEIFLSHARPFYQSTSIKTLKAIDREVYADFATRLFEERQKHIKRETIYRIYDRFDGITWYLQRMLNKIFSLTEKADDKMMEKADDKTRELADDKMMELALNSIIDESAFAYEALLFQLPAKQKELLLAICNAGKAQNIMSSAFIKKHNLPSASFVQGGIKGLLEKDFVTETDGTYELYDKFFGEWLKKEL</sequence>
<protein>
    <submittedName>
        <fullName evidence="1">ATP-binding protein</fullName>
    </submittedName>
</protein>
<dbReference type="RefSeq" id="WP_153112869.1">
    <property type="nucleotide sequence ID" value="NZ_VZAS01000049.1"/>
</dbReference>
<keyword evidence="1" id="KW-0547">Nucleotide-binding</keyword>
<gene>
    <name evidence="1" type="ORF">F7D59_16760</name>
</gene>
<accession>A0A646HJ31</accession>
<dbReference type="PANTHER" id="PTHR34301:SF8">
    <property type="entry name" value="ATPASE DOMAIN-CONTAINING PROTEIN"/>
    <property type="match status" value="1"/>
</dbReference>
<dbReference type="GO" id="GO:0005524">
    <property type="term" value="F:ATP binding"/>
    <property type="evidence" value="ECO:0007669"/>
    <property type="project" value="UniProtKB-KW"/>
</dbReference>
<name>A0A646HJ31_9BACT</name>
<dbReference type="Proteomes" id="UP000420635">
    <property type="component" value="Unassembled WGS sequence"/>
</dbReference>
<proteinExistence type="predicted"/>
<dbReference type="SUPFAM" id="SSF52540">
    <property type="entry name" value="P-loop containing nucleoside triphosphate hydrolases"/>
    <property type="match status" value="1"/>
</dbReference>
<evidence type="ECO:0000313" key="2">
    <source>
        <dbReference type="Proteomes" id="UP000420635"/>
    </source>
</evidence>
<evidence type="ECO:0000313" key="1">
    <source>
        <dbReference type="EMBL" id="MQN91458.1"/>
    </source>
</evidence>
<reference evidence="2" key="1">
    <citation type="submission" date="2019-09" db="EMBL/GenBank/DDBJ databases">
        <title>Distinct polysaccharide growth profiles of human intestinal Prevotella copri isolates.</title>
        <authorList>
            <person name="Fehlner-Peach H."/>
            <person name="Magnabosco C."/>
            <person name="Raghavan V."/>
            <person name="Scher J.U."/>
            <person name="Tett A."/>
            <person name="Cox L.M."/>
            <person name="Gottsegen C."/>
            <person name="Watters A."/>
            <person name="Wiltshire- Gordon J.D."/>
            <person name="Segata N."/>
            <person name="Bonneau R."/>
            <person name="Littman D.R."/>
        </authorList>
    </citation>
    <scope>NUCLEOTIDE SEQUENCE [LARGE SCALE GENOMIC DNA]</scope>
    <source>
        <strain evidence="2">iP54</strain>
    </source>
</reference>
<dbReference type="InterPro" id="IPR011579">
    <property type="entry name" value="ATPase_dom"/>
</dbReference>
<organism evidence="1 2">
    <name type="scientific">Segatella copri</name>
    <dbReference type="NCBI Taxonomy" id="165179"/>
    <lineage>
        <taxon>Bacteria</taxon>
        <taxon>Pseudomonadati</taxon>
        <taxon>Bacteroidota</taxon>
        <taxon>Bacteroidia</taxon>
        <taxon>Bacteroidales</taxon>
        <taxon>Prevotellaceae</taxon>
        <taxon>Segatella</taxon>
    </lineage>
</organism>
<dbReference type="Pfam" id="PF01637">
    <property type="entry name" value="ATPase_2"/>
    <property type="match status" value="1"/>
</dbReference>